<dbReference type="GO" id="GO:0000976">
    <property type="term" value="F:transcription cis-regulatory region binding"/>
    <property type="evidence" value="ECO:0007669"/>
    <property type="project" value="TreeGrafter"/>
</dbReference>
<evidence type="ECO:0000313" key="5">
    <source>
        <dbReference type="Proteomes" id="UP000322244"/>
    </source>
</evidence>
<dbReference type="GO" id="GO:0003700">
    <property type="term" value="F:DNA-binding transcription factor activity"/>
    <property type="evidence" value="ECO:0007669"/>
    <property type="project" value="TreeGrafter"/>
</dbReference>
<dbReference type="InterPro" id="IPR001647">
    <property type="entry name" value="HTH_TetR"/>
</dbReference>
<organism evidence="4 5">
    <name type="scientific">Antrihabitans cavernicola</name>
    <dbReference type="NCBI Taxonomy" id="2495913"/>
    <lineage>
        <taxon>Bacteria</taxon>
        <taxon>Bacillati</taxon>
        <taxon>Actinomycetota</taxon>
        <taxon>Actinomycetes</taxon>
        <taxon>Mycobacteriales</taxon>
        <taxon>Nocardiaceae</taxon>
        <taxon>Antrihabitans</taxon>
    </lineage>
</organism>
<dbReference type="PANTHER" id="PTHR30055">
    <property type="entry name" value="HTH-TYPE TRANSCRIPTIONAL REGULATOR RUTR"/>
    <property type="match status" value="1"/>
</dbReference>
<dbReference type="RefSeq" id="WP_149432083.1">
    <property type="nucleotide sequence ID" value="NZ_VLNY01000011.1"/>
</dbReference>
<dbReference type="Gene3D" id="1.10.357.10">
    <property type="entry name" value="Tetracycline Repressor, domain 2"/>
    <property type="match status" value="1"/>
</dbReference>
<protein>
    <submittedName>
        <fullName evidence="4">TetR/AcrR family transcriptional regulator</fullName>
    </submittedName>
</protein>
<gene>
    <name evidence="4" type="ORF">FOY51_20360</name>
</gene>
<feature type="domain" description="HTH tetR-type" evidence="3">
    <location>
        <begin position="1"/>
        <end position="61"/>
    </location>
</feature>
<dbReference type="PROSITE" id="PS50977">
    <property type="entry name" value="HTH_TETR_2"/>
    <property type="match status" value="1"/>
</dbReference>
<dbReference type="PANTHER" id="PTHR30055:SF187">
    <property type="entry name" value="TRANSCRIPTIONAL REGULATORY PROTEIN"/>
    <property type="match status" value="1"/>
</dbReference>
<evidence type="ECO:0000313" key="4">
    <source>
        <dbReference type="EMBL" id="KAA0021250.1"/>
    </source>
</evidence>
<dbReference type="AlphaFoldDB" id="A0A5A7S4Z7"/>
<feature type="DNA-binding region" description="H-T-H motif" evidence="2">
    <location>
        <begin position="24"/>
        <end position="43"/>
    </location>
</feature>
<dbReference type="SUPFAM" id="SSF46689">
    <property type="entry name" value="Homeodomain-like"/>
    <property type="match status" value="1"/>
</dbReference>
<dbReference type="OrthoDB" id="3687980at2"/>
<name>A0A5A7S4Z7_9NOCA</name>
<accession>A0A5A7S4Z7</accession>
<dbReference type="InterPro" id="IPR009057">
    <property type="entry name" value="Homeodomain-like_sf"/>
</dbReference>
<evidence type="ECO:0000259" key="3">
    <source>
        <dbReference type="PROSITE" id="PS50977"/>
    </source>
</evidence>
<comment type="caution">
    <text evidence="4">The sequence shown here is derived from an EMBL/GenBank/DDBJ whole genome shotgun (WGS) entry which is preliminary data.</text>
</comment>
<sequence length="192" mass="21422">MQVRDRLILAAEQQFADKGALDARLSDIRGEVGVSVGALYHHFPDKTALYHGVWDHALTDYQVAFWAAVRDHETAEGGIRAGVEAHLQWVTDHPARATILTGTRPKNSLHGDSDNRDFFRKVVTFWRTHAAYGSLRGLDFDIAYTLWLGPAQEYSRLWLAGAVEKPPSAVAPALADAAWRAVQRPRRRGGLR</sequence>
<reference evidence="4 5" key="1">
    <citation type="submission" date="2019-07" db="EMBL/GenBank/DDBJ databases">
        <title>Rhodococcus cavernicolus sp. nov., isolated from a cave.</title>
        <authorList>
            <person name="Lee S.D."/>
        </authorList>
    </citation>
    <scope>NUCLEOTIDE SEQUENCE [LARGE SCALE GENOMIC DNA]</scope>
    <source>
        <strain evidence="4 5">C1-24</strain>
    </source>
</reference>
<proteinExistence type="predicted"/>
<dbReference type="SUPFAM" id="SSF48498">
    <property type="entry name" value="Tetracyclin repressor-like, C-terminal domain"/>
    <property type="match status" value="1"/>
</dbReference>
<dbReference type="InterPro" id="IPR050109">
    <property type="entry name" value="HTH-type_TetR-like_transc_reg"/>
</dbReference>
<evidence type="ECO:0000256" key="2">
    <source>
        <dbReference type="PROSITE-ProRule" id="PRU00335"/>
    </source>
</evidence>
<keyword evidence="1 2" id="KW-0238">DNA-binding</keyword>
<evidence type="ECO:0000256" key="1">
    <source>
        <dbReference type="ARBA" id="ARBA00023125"/>
    </source>
</evidence>
<dbReference type="Pfam" id="PF00440">
    <property type="entry name" value="TetR_N"/>
    <property type="match status" value="1"/>
</dbReference>
<keyword evidence="5" id="KW-1185">Reference proteome</keyword>
<dbReference type="Proteomes" id="UP000322244">
    <property type="component" value="Unassembled WGS sequence"/>
</dbReference>
<dbReference type="EMBL" id="VLNY01000011">
    <property type="protein sequence ID" value="KAA0021250.1"/>
    <property type="molecule type" value="Genomic_DNA"/>
</dbReference>
<dbReference type="PRINTS" id="PR00455">
    <property type="entry name" value="HTHTETR"/>
</dbReference>
<dbReference type="InterPro" id="IPR036271">
    <property type="entry name" value="Tet_transcr_reg_TetR-rel_C_sf"/>
</dbReference>